<dbReference type="CDD" id="cd09735">
    <property type="entry name" value="Csy1_I-F"/>
    <property type="match status" value="1"/>
</dbReference>
<dbReference type="RefSeq" id="WP_045284503.1">
    <property type="nucleotide sequence ID" value="NZ_JZYX01000003.1"/>
</dbReference>
<evidence type="ECO:0000313" key="2">
    <source>
        <dbReference type="Proteomes" id="UP000033352"/>
    </source>
</evidence>
<dbReference type="AlphaFoldDB" id="A0A0F1BDZ0"/>
<sequence>MSVEALRAFIAEYIAGRRQTKLEAFDKEAAKRSDTDSATLAAERRELELRYEPKAWLTDAAKRAGQINLVTHAAKFTHGDSKSSSLYTEAVAKEGYLSSSAMSGLEPDAVGNAAALDVAKLLQMRVEDGDSLLACLKRGDHAALASFTDDAHQLKEWIAGFSRALTPGEPVSHKLAKQSYFPVGDGYHLLSPLFSTSLAHAVHQKMVALRFGDDVKALWKARREKTWHPGTLTLFPDSAEMHFGGTKPQNISYLNSVRGGRLWLLSCQPPQWKRAEKPPMHLRSIFKSGEQFDRRANSDIQRLVSLLTKTRDYTSFRIREARDGYINALIDQLFDVATQLQREAWQNWTLNCPDLKAHQQLWLDPWRTKTDDAFRLEREKDDWQTQVAEDFALWLNARLRKALPDVGGVEKREWETRERFRTHLREMENIIQEVLK</sequence>
<organism evidence="1 2">
    <name type="scientific">Enterobacter sichuanensis</name>
    <dbReference type="NCBI Taxonomy" id="2071710"/>
    <lineage>
        <taxon>Bacteria</taxon>
        <taxon>Pseudomonadati</taxon>
        <taxon>Pseudomonadota</taxon>
        <taxon>Gammaproteobacteria</taxon>
        <taxon>Enterobacterales</taxon>
        <taxon>Enterobacteriaceae</taxon>
        <taxon>Enterobacter</taxon>
        <taxon>Enterobacter cloacae complex</taxon>
    </lineage>
</organism>
<dbReference type="PATRIC" id="fig|1619248.3.peg.2186"/>
<dbReference type="Pfam" id="PF09611">
    <property type="entry name" value="Cas_Csy1"/>
    <property type="match status" value="1"/>
</dbReference>
<dbReference type="InterPro" id="IPR013397">
    <property type="entry name" value="CRISPR-assoc_prot_Csy1"/>
</dbReference>
<gene>
    <name evidence="1" type="ORF">SS37_01565</name>
</gene>
<reference evidence="1 2" key="1">
    <citation type="submission" date="2015-03" db="EMBL/GenBank/DDBJ databases">
        <authorList>
            <person name="McCorrison J."/>
            <person name="Sanka R."/>
            <person name="Adams M."/>
            <person name="Brinkac L."/>
            <person name="Nierman W."/>
            <person name="Sutton G."/>
            <person name="Nelson K."/>
            <person name="Kiedrowski L."/>
            <person name="Guerrero D."/>
            <person name="Bonomo R."/>
        </authorList>
    </citation>
    <scope>NUCLEOTIDE SEQUENCE [LARGE SCALE GENOMIC DNA]</scope>
    <source>
        <strain evidence="1 2">35699</strain>
    </source>
</reference>
<dbReference type="NCBIfam" id="TIGR02564">
    <property type="entry name" value="cas_Csy1"/>
    <property type="match status" value="1"/>
</dbReference>
<name>A0A0F1BDZ0_9ENTR</name>
<protein>
    <submittedName>
        <fullName evidence="1">CRISPR-associated protein</fullName>
    </submittedName>
</protein>
<dbReference type="Proteomes" id="UP000033352">
    <property type="component" value="Unassembled WGS sequence"/>
</dbReference>
<dbReference type="OrthoDB" id="9815616at2"/>
<comment type="caution">
    <text evidence="1">The sequence shown here is derived from an EMBL/GenBank/DDBJ whole genome shotgun (WGS) entry which is preliminary data.</text>
</comment>
<dbReference type="EMBL" id="JZYX01000003">
    <property type="protein sequence ID" value="KJN32268.1"/>
    <property type="molecule type" value="Genomic_DNA"/>
</dbReference>
<accession>A0A0F1BDZ0</accession>
<proteinExistence type="predicted"/>
<evidence type="ECO:0000313" key="1">
    <source>
        <dbReference type="EMBL" id="KJN32268.1"/>
    </source>
</evidence>